<dbReference type="AlphaFoldDB" id="A0A437RLZ6"/>
<dbReference type="RefSeq" id="WP_128228094.1">
    <property type="nucleotide sequence ID" value="NZ_SACR01000002.1"/>
</dbReference>
<dbReference type="GO" id="GO:0016747">
    <property type="term" value="F:acyltransferase activity, transferring groups other than amino-acyl groups"/>
    <property type="evidence" value="ECO:0007669"/>
    <property type="project" value="InterPro"/>
</dbReference>
<dbReference type="OrthoDB" id="7356080at2"/>
<evidence type="ECO:0000256" key="2">
    <source>
        <dbReference type="ARBA" id="ARBA00023315"/>
    </source>
</evidence>
<dbReference type="InterPro" id="IPR000182">
    <property type="entry name" value="GNAT_dom"/>
</dbReference>
<evidence type="ECO:0000313" key="4">
    <source>
        <dbReference type="EMBL" id="RVU47632.1"/>
    </source>
</evidence>
<evidence type="ECO:0000259" key="3">
    <source>
        <dbReference type="PROSITE" id="PS51186"/>
    </source>
</evidence>
<dbReference type="Gene3D" id="3.40.630.30">
    <property type="match status" value="1"/>
</dbReference>
<dbReference type="PANTHER" id="PTHR43877">
    <property type="entry name" value="AMINOALKYLPHOSPHONATE N-ACETYLTRANSFERASE-RELATED-RELATED"/>
    <property type="match status" value="1"/>
</dbReference>
<protein>
    <submittedName>
        <fullName evidence="4">GNAT family N-acetyltransferase</fullName>
    </submittedName>
</protein>
<reference evidence="4 5" key="1">
    <citation type="submission" date="2019-01" db="EMBL/GenBank/DDBJ databases">
        <authorList>
            <person name="Chen W.-M."/>
        </authorList>
    </citation>
    <scope>NUCLEOTIDE SEQUENCE [LARGE SCALE GENOMIC DNA]</scope>
    <source>
        <strain evidence="4 5">KYPY4</strain>
    </source>
</reference>
<dbReference type="PROSITE" id="PS51186">
    <property type="entry name" value="GNAT"/>
    <property type="match status" value="1"/>
</dbReference>
<feature type="domain" description="N-acetyltransferase" evidence="3">
    <location>
        <begin position="3"/>
        <end position="150"/>
    </location>
</feature>
<dbReference type="CDD" id="cd04301">
    <property type="entry name" value="NAT_SF"/>
    <property type="match status" value="1"/>
</dbReference>
<sequence length="150" mass="16166">MQLEYRTATPQDTAECIRIRGLTRENAVSAERLASLGITHDAWADDIWSGALRGCICMAGAEMAGYCFGDTATGEIVVLALLPAYEGRGIGRELLARVSAQLHALGHQRLFLGCSADPAVRSHGFYRHLGWRSTGGVDGHGDEVLELLRA</sequence>
<keyword evidence="2" id="KW-0012">Acyltransferase</keyword>
<organism evidence="4 5">
    <name type="scientific">Rubrivivax rivuli</name>
    <dbReference type="NCBI Taxonomy" id="1862385"/>
    <lineage>
        <taxon>Bacteria</taxon>
        <taxon>Pseudomonadati</taxon>
        <taxon>Pseudomonadota</taxon>
        <taxon>Betaproteobacteria</taxon>
        <taxon>Burkholderiales</taxon>
        <taxon>Sphaerotilaceae</taxon>
        <taxon>Rubrivivax</taxon>
    </lineage>
</organism>
<dbReference type="SUPFAM" id="SSF55729">
    <property type="entry name" value="Acyl-CoA N-acyltransferases (Nat)"/>
    <property type="match status" value="1"/>
</dbReference>
<name>A0A437RLZ6_9BURK</name>
<dbReference type="InterPro" id="IPR016181">
    <property type="entry name" value="Acyl_CoA_acyltransferase"/>
</dbReference>
<comment type="caution">
    <text evidence="4">The sequence shown here is derived from an EMBL/GenBank/DDBJ whole genome shotgun (WGS) entry which is preliminary data.</text>
</comment>
<dbReference type="InterPro" id="IPR050832">
    <property type="entry name" value="Bact_Acetyltransf"/>
</dbReference>
<dbReference type="EMBL" id="SACR01000002">
    <property type="protein sequence ID" value="RVU47632.1"/>
    <property type="molecule type" value="Genomic_DNA"/>
</dbReference>
<proteinExistence type="predicted"/>
<keyword evidence="1 4" id="KW-0808">Transferase</keyword>
<accession>A0A437RLZ6</accession>
<evidence type="ECO:0000313" key="5">
    <source>
        <dbReference type="Proteomes" id="UP000285575"/>
    </source>
</evidence>
<dbReference type="Pfam" id="PF00583">
    <property type="entry name" value="Acetyltransf_1"/>
    <property type="match status" value="1"/>
</dbReference>
<dbReference type="Proteomes" id="UP000285575">
    <property type="component" value="Unassembled WGS sequence"/>
</dbReference>
<gene>
    <name evidence="4" type="ORF">EOE66_07845</name>
</gene>
<keyword evidence="5" id="KW-1185">Reference proteome</keyword>
<evidence type="ECO:0000256" key="1">
    <source>
        <dbReference type="ARBA" id="ARBA00022679"/>
    </source>
</evidence>